<dbReference type="PANTHER" id="PTHR43086">
    <property type="entry name" value="VERY-LONG-CHAIN 3-OXOOACYL-COA REDUCTASE"/>
    <property type="match status" value="1"/>
</dbReference>
<dbReference type="InterPro" id="IPR002347">
    <property type="entry name" value="SDR_fam"/>
</dbReference>
<organism evidence="4 5">
    <name type="scientific">Luteibacter flocculans</name>
    <dbReference type="NCBI Taxonomy" id="2780091"/>
    <lineage>
        <taxon>Bacteria</taxon>
        <taxon>Pseudomonadati</taxon>
        <taxon>Pseudomonadota</taxon>
        <taxon>Gammaproteobacteria</taxon>
        <taxon>Lysobacterales</taxon>
        <taxon>Rhodanobacteraceae</taxon>
        <taxon>Luteibacter</taxon>
    </lineage>
</organism>
<dbReference type="Proteomes" id="UP001056681">
    <property type="component" value="Chromosome"/>
</dbReference>
<evidence type="ECO:0000313" key="5">
    <source>
        <dbReference type="Proteomes" id="UP001056681"/>
    </source>
</evidence>
<evidence type="ECO:0000256" key="2">
    <source>
        <dbReference type="ARBA" id="ARBA00023002"/>
    </source>
</evidence>
<evidence type="ECO:0000256" key="1">
    <source>
        <dbReference type="ARBA" id="ARBA00006484"/>
    </source>
</evidence>
<protein>
    <submittedName>
        <fullName evidence="4">SDR family oxidoreductase</fullName>
    </submittedName>
</protein>
<dbReference type="CDD" id="cd05233">
    <property type="entry name" value="SDR_c"/>
    <property type="match status" value="1"/>
</dbReference>
<proteinExistence type="inferred from homology"/>
<dbReference type="EMBL" id="CP063231">
    <property type="protein sequence ID" value="URL58574.1"/>
    <property type="molecule type" value="Genomic_DNA"/>
</dbReference>
<dbReference type="InterPro" id="IPR036291">
    <property type="entry name" value="NAD(P)-bd_dom_sf"/>
</dbReference>
<name>A0ABY4T0T6_9GAMM</name>
<dbReference type="Gene3D" id="3.40.50.720">
    <property type="entry name" value="NAD(P)-binding Rossmann-like Domain"/>
    <property type="match status" value="1"/>
</dbReference>
<sequence>MSTDFKGTALVTGASSGIGEVYAERLADRGYDLILAARRVDRLEALAQKITARTGRKVEVLRADLSDRKDIAAVERRLADDATITLLVNNAGISLEGSILENGSENIERIVTVNVLAPTLLAAAAAQAFVARDKGGIINIASVLAFVPEMMDGIYSGTKAHLVGITQGLAAKLQGTQVRVQAVLPGATRSEIWEKSGKDVDAMMPGMVMDTADLVDAALVGFDRGEVITIPPLQDEAQYKAFEAARMAMAPNLSRKEVAPRYRQHA</sequence>
<evidence type="ECO:0000313" key="4">
    <source>
        <dbReference type="EMBL" id="URL58574.1"/>
    </source>
</evidence>
<accession>A0ABY4T0T6</accession>
<evidence type="ECO:0000256" key="3">
    <source>
        <dbReference type="RuleBase" id="RU000363"/>
    </source>
</evidence>
<keyword evidence="2" id="KW-0560">Oxidoreductase</keyword>
<reference evidence="4" key="1">
    <citation type="submission" date="2020-10" db="EMBL/GenBank/DDBJ databases">
        <title>Whole-genome sequence of Luteibacter sp. EIF3.</title>
        <authorList>
            <person name="Friedrich I."/>
            <person name="Hertel R."/>
            <person name="Daniel R."/>
        </authorList>
    </citation>
    <scope>NUCLEOTIDE SEQUENCE</scope>
    <source>
        <strain evidence="4">EIF3</strain>
    </source>
</reference>
<comment type="similarity">
    <text evidence="1 3">Belongs to the short-chain dehydrogenases/reductases (SDR) family.</text>
</comment>
<dbReference type="PRINTS" id="PR00080">
    <property type="entry name" value="SDRFAMILY"/>
</dbReference>
<dbReference type="PRINTS" id="PR00081">
    <property type="entry name" value="GDHRDH"/>
</dbReference>
<gene>
    <name evidence="4" type="ORF">IM816_00055</name>
</gene>
<dbReference type="RefSeq" id="WP_250339274.1">
    <property type="nucleotide sequence ID" value="NZ_CP063231.1"/>
</dbReference>
<dbReference type="PANTHER" id="PTHR43086:SF3">
    <property type="entry name" value="NADP-DEPENDENT 3-HYDROXY ACID DEHYDROGENASE YDFG"/>
    <property type="match status" value="1"/>
</dbReference>
<dbReference type="Pfam" id="PF00106">
    <property type="entry name" value="adh_short"/>
    <property type="match status" value="1"/>
</dbReference>
<keyword evidence="5" id="KW-1185">Reference proteome</keyword>
<dbReference type="SUPFAM" id="SSF51735">
    <property type="entry name" value="NAD(P)-binding Rossmann-fold domains"/>
    <property type="match status" value="1"/>
</dbReference>
<dbReference type="PIRSF" id="PIRSF000126">
    <property type="entry name" value="11-beta-HSD1"/>
    <property type="match status" value="1"/>
</dbReference>